<evidence type="ECO:0000256" key="1">
    <source>
        <dbReference type="ARBA" id="ARBA00004429"/>
    </source>
</evidence>
<dbReference type="InterPro" id="IPR018076">
    <property type="entry name" value="T2SS_GspF_dom"/>
</dbReference>
<dbReference type="RefSeq" id="WP_094201982.1">
    <property type="nucleotide sequence ID" value="NZ_NBIM01000009.1"/>
</dbReference>
<feature type="domain" description="Type II secretion system protein GspF" evidence="11">
    <location>
        <begin position="275"/>
        <end position="396"/>
    </location>
</feature>
<accession>A0A233RB14</accession>
<comment type="similarity">
    <text evidence="2">Belongs to the GSP F family.</text>
</comment>
<dbReference type="AlphaFoldDB" id="A0A233RB14"/>
<keyword evidence="6 10" id="KW-0812">Transmembrane</keyword>
<evidence type="ECO:0000256" key="10">
    <source>
        <dbReference type="SAM" id="Phobius"/>
    </source>
</evidence>
<comment type="subcellular location">
    <subcellularLocation>
        <location evidence="1">Cell inner membrane</location>
        <topology evidence="1">Multi-pass membrane protein</topology>
    </subcellularLocation>
</comment>
<feature type="transmembrane region" description="Helical" evidence="10">
    <location>
        <begin position="214"/>
        <end position="240"/>
    </location>
</feature>
<evidence type="ECO:0000256" key="8">
    <source>
        <dbReference type="ARBA" id="ARBA00022989"/>
    </source>
</evidence>
<dbReference type="Gene3D" id="1.20.81.30">
    <property type="entry name" value="Type II secretion system (T2SS), domain F"/>
    <property type="match status" value="2"/>
</dbReference>
<keyword evidence="9 10" id="KW-0472">Membrane</keyword>
<keyword evidence="8 10" id="KW-1133">Transmembrane helix</keyword>
<keyword evidence="5" id="KW-0997">Cell inner membrane</keyword>
<dbReference type="OrthoDB" id="9805682at2"/>
<gene>
    <name evidence="12" type="ORF">B6S08_16880</name>
</gene>
<reference evidence="12 13" key="1">
    <citation type="submission" date="2017-08" db="EMBL/GenBank/DDBJ databases">
        <title>A Genome Sequence of Oceanimonas doudoroffii ATCC 27123T.</title>
        <authorList>
            <person name="Brennan M.A."/>
            <person name="Maclea K.S."/>
            <person name="Mcclelland W.D."/>
            <person name="Trachtenberg A.M."/>
        </authorList>
    </citation>
    <scope>NUCLEOTIDE SEQUENCE [LARGE SCALE GENOMIC DNA]</scope>
    <source>
        <strain evidence="12 13">ATCC 27123</strain>
    </source>
</reference>
<feature type="domain" description="Type II secretion system protein GspF" evidence="11">
    <location>
        <begin position="73"/>
        <end position="195"/>
    </location>
</feature>
<evidence type="ECO:0000256" key="7">
    <source>
        <dbReference type="ARBA" id="ARBA00022927"/>
    </source>
</evidence>
<organism evidence="12 13">
    <name type="scientific">Oceanimonas doudoroffii</name>
    <dbReference type="NCBI Taxonomy" id="84158"/>
    <lineage>
        <taxon>Bacteria</taxon>
        <taxon>Pseudomonadati</taxon>
        <taxon>Pseudomonadota</taxon>
        <taxon>Gammaproteobacteria</taxon>
        <taxon>Aeromonadales</taxon>
        <taxon>Aeromonadaceae</taxon>
        <taxon>Oceanimonas</taxon>
    </lineage>
</organism>
<dbReference type="EMBL" id="NBIM01000009">
    <property type="protein sequence ID" value="OXY80583.1"/>
    <property type="molecule type" value="Genomic_DNA"/>
</dbReference>
<dbReference type="InterPro" id="IPR042094">
    <property type="entry name" value="T2SS_GspF_sf"/>
</dbReference>
<dbReference type="GO" id="GO:0015628">
    <property type="term" value="P:protein secretion by the type II secretion system"/>
    <property type="evidence" value="ECO:0007669"/>
    <property type="project" value="TreeGrafter"/>
</dbReference>
<keyword evidence="7" id="KW-0653">Protein transport</keyword>
<dbReference type="PANTHER" id="PTHR30012:SF0">
    <property type="entry name" value="TYPE II SECRETION SYSTEM PROTEIN F-RELATED"/>
    <property type="match status" value="1"/>
</dbReference>
<dbReference type="Pfam" id="PF00482">
    <property type="entry name" value="T2SSF"/>
    <property type="match status" value="2"/>
</dbReference>
<keyword evidence="3" id="KW-0813">Transport</keyword>
<dbReference type="InterPro" id="IPR003004">
    <property type="entry name" value="GspF/PilC"/>
</dbReference>
<dbReference type="Proteomes" id="UP000242757">
    <property type="component" value="Unassembled WGS sequence"/>
</dbReference>
<evidence type="ECO:0000256" key="3">
    <source>
        <dbReference type="ARBA" id="ARBA00022448"/>
    </source>
</evidence>
<evidence type="ECO:0000256" key="9">
    <source>
        <dbReference type="ARBA" id="ARBA00023136"/>
    </source>
</evidence>
<keyword evidence="4" id="KW-1003">Cell membrane</keyword>
<proteinExistence type="inferred from homology"/>
<feature type="transmembrane region" description="Helical" evidence="10">
    <location>
        <begin position="171"/>
        <end position="194"/>
    </location>
</feature>
<name>A0A233RB14_9GAMM</name>
<evidence type="ECO:0000256" key="2">
    <source>
        <dbReference type="ARBA" id="ARBA00005745"/>
    </source>
</evidence>
<dbReference type="PANTHER" id="PTHR30012">
    <property type="entry name" value="GENERAL SECRETION PATHWAY PROTEIN"/>
    <property type="match status" value="1"/>
</dbReference>
<evidence type="ECO:0000256" key="6">
    <source>
        <dbReference type="ARBA" id="ARBA00022692"/>
    </source>
</evidence>
<sequence>MALFHFRAVSHGGEEQEGRLEGADQQAIVRQLQQRGLIPLSVEPAGAHGPGLLTGKIGLGRQGTGARYIQSLTEDLAALLKAGIPLERALGIMIQVRGGEQDTHLLDRIREGIRRGQALSAVLAEQNAGFSPFYLNMIRAAELSGNLEQGLADLALYLDRSRRLREKALSALIYPLILLLVSAASLLIILTYVIPQFQQLFADMGQAMPLPTRIVIGTADFIRNTGPWLLLGLLLVLLYLRHRLREPGVRLAWHTLLLRLPLAGSLIQRLEVARFSRSLGTLMKGGVPLLGALDIARQTLGNQLLQAVLAEAGRELKEGKRLAAPLQASGRFPPLAIQMIRVGEETGQLEEMLLRVADTYDREVENAIQRLLTILEPVLILGLGVLIAGIIISMLMAILGINELPI</sequence>
<dbReference type="FunFam" id="1.20.81.30:FF:000001">
    <property type="entry name" value="Type II secretion system protein F"/>
    <property type="match status" value="1"/>
</dbReference>
<evidence type="ECO:0000313" key="12">
    <source>
        <dbReference type="EMBL" id="OXY80583.1"/>
    </source>
</evidence>
<dbReference type="GO" id="GO:0005886">
    <property type="term" value="C:plasma membrane"/>
    <property type="evidence" value="ECO:0007669"/>
    <property type="project" value="UniProtKB-SubCell"/>
</dbReference>
<evidence type="ECO:0000256" key="4">
    <source>
        <dbReference type="ARBA" id="ARBA00022475"/>
    </source>
</evidence>
<evidence type="ECO:0000256" key="5">
    <source>
        <dbReference type="ARBA" id="ARBA00022519"/>
    </source>
</evidence>
<evidence type="ECO:0000259" key="11">
    <source>
        <dbReference type="Pfam" id="PF00482"/>
    </source>
</evidence>
<evidence type="ECO:0000313" key="13">
    <source>
        <dbReference type="Proteomes" id="UP000242757"/>
    </source>
</evidence>
<keyword evidence="13" id="KW-1185">Reference proteome</keyword>
<comment type="caution">
    <text evidence="12">The sequence shown here is derived from an EMBL/GenBank/DDBJ whole genome shotgun (WGS) entry which is preliminary data.</text>
</comment>
<protein>
    <submittedName>
        <fullName evidence="12">General secretion pathway protein GspF</fullName>
    </submittedName>
</protein>
<feature type="transmembrane region" description="Helical" evidence="10">
    <location>
        <begin position="378"/>
        <end position="401"/>
    </location>
</feature>
<dbReference type="PRINTS" id="PR00812">
    <property type="entry name" value="BCTERIALGSPF"/>
</dbReference>